<comment type="caution">
    <text evidence="2">The sequence shown here is derived from an EMBL/GenBank/DDBJ whole genome shotgun (WGS) entry which is preliminary data.</text>
</comment>
<sequence>MSFKKVKGTNKVKTTEKATSRESTTAEATAEKLSNNIIKGSKSGQRDIYKFCNGEHYRVLGFESFKSWAVANREKLGVSYDTLNNAYHTAQVTAHMCGEDSIGEFTPHALLQMKNLSSKECKLLYRHALAVEGKNALTAQDLTQEKVKTYMIELKFNRSSQSNEKGCSELNEKTKRQEFQDKEQRFLNALSDAESSSLSQRIAIAINGTRSDIKRLMICKAILPKNQTSVIKHQLKKLIRDLEQNNK</sequence>
<gene>
    <name evidence="2" type="ORF">D4741_07570</name>
</gene>
<dbReference type="EMBL" id="QYSE01000001">
    <property type="protein sequence ID" value="RJF37913.1"/>
    <property type="molecule type" value="Genomic_DNA"/>
</dbReference>
<name>A0A3A3EQF6_9GAMM</name>
<protein>
    <submittedName>
        <fullName evidence="2">Uncharacterized protein</fullName>
    </submittedName>
</protein>
<dbReference type="Proteomes" id="UP000265938">
    <property type="component" value="Unassembled WGS sequence"/>
</dbReference>
<evidence type="ECO:0000313" key="3">
    <source>
        <dbReference type="Proteomes" id="UP000265938"/>
    </source>
</evidence>
<organism evidence="2 3">
    <name type="scientific">Pseudoalteromonas gelatinilytica</name>
    <dbReference type="NCBI Taxonomy" id="1703256"/>
    <lineage>
        <taxon>Bacteria</taxon>
        <taxon>Pseudomonadati</taxon>
        <taxon>Pseudomonadota</taxon>
        <taxon>Gammaproteobacteria</taxon>
        <taxon>Alteromonadales</taxon>
        <taxon>Pseudoalteromonadaceae</taxon>
        <taxon>Pseudoalteromonas</taxon>
    </lineage>
</organism>
<dbReference type="AlphaFoldDB" id="A0A3A3EQF6"/>
<evidence type="ECO:0000256" key="1">
    <source>
        <dbReference type="SAM" id="MobiDB-lite"/>
    </source>
</evidence>
<feature type="region of interest" description="Disordered" evidence="1">
    <location>
        <begin position="1"/>
        <end position="29"/>
    </location>
</feature>
<feature type="compositionally biased region" description="Basic residues" evidence="1">
    <location>
        <begin position="1"/>
        <end position="10"/>
    </location>
</feature>
<reference evidence="2 3" key="1">
    <citation type="submission" date="2018-09" db="EMBL/GenBank/DDBJ databases">
        <title>Identification of marine bacteria producing industrial enzymes.</title>
        <authorList>
            <person name="Cheng T.H."/>
            <person name="Saidin J."/>
            <person name="Muhd D.D."/>
            <person name="Isa M.N.M."/>
            <person name="Bakar M.F.A."/>
            <person name="Ismail N."/>
        </authorList>
    </citation>
    <scope>NUCLEOTIDE SEQUENCE [LARGE SCALE GENOMIC DNA]</scope>
    <source>
        <strain evidence="2 3">MNAD 1.6</strain>
    </source>
</reference>
<proteinExistence type="predicted"/>
<evidence type="ECO:0000313" key="2">
    <source>
        <dbReference type="EMBL" id="RJF37913.1"/>
    </source>
</evidence>
<dbReference type="RefSeq" id="WP_119852525.1">
    <property type="nucleotide sequence ID" value="NZ_QYSE01000001.1"/>
</dbReference>
<accession>A0A3A3EQF6</accession>